<evidence type="ECO:0000256" key="1">
    <source>
        <dbReference type="ARBA" id="ARBA00022750"/>
    </source>
</evidence>
<dbReference type="GO" id="GO:0004190">
    <property type="term" value="F:aspartic-type endopeptidase activity"/>
    <property type="evidence" value="ECO:0007669"/>
    <property type="project" value="UniProtKB-KW"/>
</dbReference>
<evidence type="ECO:0000259" key="3">
    <source>
        <dbReference type="PROSITE" id="PS50994"/>
    </source>
</evidence>
<dbReference type="Pfam" id="PF22936">
    <property type="entry name" value="Pol_BBD"/>
    <property type="match status" value="1"/>
</dbReference>
<dbReference type="InterPro" id="IPR013103">
    <property type="entry name" value="RVT_2"/>
</dbReference>
<dbReference type="Pfam" id="PF00665">
    <property type="entry name" value="rve"/>
    <property type="match status" value="1"/>
</dbReference>
<dbReference type="InterPro" id="IPR054722">
    <property type="entry name" value="PolX-like_BBD"/>
</dbReference>
<feature type="domain" description="Integrase catalytic" evidence="3">
    <location>
        <begin position="499"/>
        <end position="665"/>
    </location>
</feature>
<dbReference type="Pfam" id="PF07727">
    <property type="entry name" value="RVT_2"/>
    <property type="match status" value="2"/>
</dbReference>
<dbReference type="InterPro" id="IPR036397">
    <property type="entry name" value="RNaseH_sf"/>
</dbReference>
<dbReference type="InterPro" id="IPR001584">
    <property type="entry name" value="Integrase_cat-core"/>
</dbReference>
<organism evidence="4">
    <name type="scientific">Salix viminalis</name>
    <name type="common">Common osier</name>
    <name type="synonym">Basket willow</name>
    <dbReference type="NCBI Taxonomy" id="40686"/>
    <lineage>
        <taxon>Eukaryota</taxon>
        <taxon>Viridiplantae</taxon>
        <taxon>Streptophyta</taxon>
        <taxon>Embryophyta</taxon>
        <taxon>Tracheophyta</taxon>
        <taxon>Spermatophyta</taxon>
        <taxon>Magnoliopsida</taxon>
        <taxon>eudicotyledons</taxon>
        <taxon>Gunneridae</taxon>
        <taxon>Pentapetalae</taxon>
        <taxon>rosids</taxon>
        <taxon>fabids</taxon>
        <taxon>Malpighiales</taxon>
        <taxon>Salicaceae</taxon>
        <taxon>Saliceae</taxon>
        <taxon>Salix</taxon>
    </lineage>
</organism>
<feature type="compositionally biased region" description="Low complexity" evidence="2">
    <location>
        <begin position="791"/>
        <end position="803"/>
    </location>
</feature>
<dbReference type="PANTHER" id="PTHR11439:SF511">
    <property type="match status" value="1"/>
</dbReference>
<dbReference type="GO" id="GO:0015074">
    <property type="term" value="P:DNA integration"/>
    <property type="evidence" value="ECO:0007669"/>
    <property type="project" value="InterPro"/>
</dbReference>
<dbReference type="InterPro" id="IPR043502">
    <property type="entry name" value="DNA/RNA_pol_sf"/>
</dbReference>
<evidence type="ECO:0000256" key="2">
    <source>
        <dbReference type="SAM" id="MobiDB-lite"/>
    </source>
</evidence>
<feature type="region of interest" description="Disordered" evidence="2">
    <location>
        <begin position="788"/>
        <end position="816"/>
    </location>
</feature>
<accession>A0A6N2KFR8</accession>
<name>A0A6N2KFR8_SALVM</name>
<dbReference type="Gene3D" id="3.30.420.10">
    <property type="entry name" value="Ribonuclease H-like superfamily/Ribonuclease H"/>
    <property type="match status" value="1"/>
</dbReference>
<proteinExistence type="predicted"/>
<dbReference type="Pfam" id="PF14244">
    <property type="entry name" value="Retrotran_gag_3"/>
    <property type="match status" value="1"/>
</dbReference>
<dbReference type="SUPFAM" id="SSF53098">
    <property type="entry name" value="Ribonuclease H-like"/>
    <property type="match status" value="1"/>
</dbReference>
<keyword evidence="1" id="KW-0064">Aspartyl protease</keyword>
<dbReference type="GO" id="GO:0003676">
    <property type="term" value="F:nucleic acid binding"/>
    <property type="evidence" value="ECO:0007669"/>
    <property type="project" value="InterPro"/>
</dbReference>
<dbReference type="CDD" id="cd09272">
    <property type="entry name" value="RNase_HI_RT_Ty1"/>
    <property type="match status" value="1"/>
</dbReference>
<dbReference type="Pfam" id="PF25597">
    <property type="entry name" value="SH3_retrovirus"/>
    <property type="match status" value="1"/>
</dbReference>
<dbReference type="EMBL" id="CAADRP010000136">
    <property type="protein sequence ID" value="VFU23772.1"/>
    <property type="molecule type" value="Genomic_DNA"/>
</dbReference>
<dbReference type="InterPro" id="IPR029472">
    <property type="entry name" value="Copia-like_N"/>
</dbReference>
<dbReference type="SUPFAM" id="SSF56672">
    <property type="entry name" value="DNA/RNA polymerases"/>
    <property type="match status" value="1"/>
</dbReference>
<keyword evidence="1" id="KW-0645">Protease</keyword>
<reference evidence="4" key="1">
    <citation type="submission" date="2019-03" db="EMBL/GenBank/DDBJ databases">
        <authorList>
            <person name="Mank J."/>
            <person name="Almeida P."/>
        </authorList>
    </citation>
    <scope>NUCLEOTIDE SEQUENCE</scope>
    <source>
        <strain evidence="4">78183</strain>
    </source>
</reference>
<dbReference type="PANTHER" id="PTHR11439">
    <property type="entry name" value="GAG-POL-RELATED RETROTRANSPOSON"/>
    <property type="match status" value="1"/>
</dbReference>
<gene>
    <name evidence="4" type="ORF">SVIM_LOCUS39203</name>
</gene>
<dbReference type="InterPro" id="IPR057670">
    <property type="entry name" value="SH3_retrovirus"/>
</dbReference>
<dbReference type="InterPro" id="IPR012337">
    <property type="entry name" value="RNaseH-like_sf"/>
</dbReference>
<keyword evidence="1" id="KW-0378">Hydrolase</keyword>
<sequence>MAEENPLSISSAQPNTTQTYHDASSQYILHASDSPGTALVTCLLKEANYPIWRRAMTNALQAKSKFGFVDGSITCPSPGSKEESAWIKCNSMVLSWIFNSLHPTLHDSVAFFVTAQELWRDLEERFSQGNASRIHQLKTEMMNTLQRGMTVSTYYTKLKGIWDELSTYSQIPSCTCGSAKVFAAEREKEKVHQFLMGLNDKFKTARSQILNTEPLPSLSRVYAQVAQEERQQLIVESRLPSVDAAAFLTNSFNKFNNNRKSTSNHDLSKLFCDHCKKMRHTKETCFELHGYPEWWDKGKKPIKPKTANNTQRMEKSESSNIVPITGLMNEQYTQLISMLNLDKSHASTANFVGTTNFAGNTTFLPNHDDEWVLDSGASDHMTFQEKFISSHKTIPHFMPIKIPDGSFVSAKSTGDVSLTSLITLKDDLLTRKLIGMSELRDGLYYFRALKIPVAATSITSDLNITLWHQRLGHLSFDRLSLLKDLAKQARSSFPVSAIKTHEPFELIHCDVWGPYKTPSLSGAHFFLSIVDDYTRTTWVYLMQTKSEVYTRLVSFMAMTVRQFGKTIKTIRSDNGTEFTNHNLHLYCQQHGIITQFSCVYTPQQNGAVERKHRHILDVARALRFQANLPIKFWGECILTAVYLINYTPTPLLSGQSPYEFLFSRKPNYSHLRVFGCLCYASILPRSKDKFSERATACVFIGYPHGHKGYKVYDLHTHKTFISRDIVFYEHIFPYNHKPFPSHSSSSQPTTVPIPIPIPDHDSTDSTPNTTIEHIEPHTDHMNPDLDISALPTNIPTTSTTIPSSIPPTTRPSRTTKLPSRFHDFRVELPKTHASQFTSSNHASSGTSYPLSHFLSYSNFTTSHVSFLAAITQHAEPKSYTQALKDEHWRKAMQQELEALEQNHTWTLEPLPPGKKPIGSKWVYKIKYHSDGTIERYKARLVAKGYTQIDGIDYNETFAPVAKLTTVRTLLAVAVAKSWELHQLDVHNAFLHGDLDEEASRQWFAKFSNAIIQFGFTQSKADTSLFIHCQGTSFTALLVYVDDVIIASNNSAHTKALKAYLDAWFHIKDLGPLKYFLGLEVARSPDGIVLSQRKYALDILQEAGLLGSKPSAFPMEQNHKLALDNSAILTNPEAYRRLVGRLIYLTITRPDICYSVHILSQFMHQPRHGHWEAAIRVLRYLKSAPGQGIFLPSKSDLQLHAYCDSDWASCPITRRSLTGYFITLGSSPISWKTKKQTTVSRSSAEAEYRSMANTACELIWLRTLLHDLMVPISSSAQLYCDNRAAIHIAANPVHHERTKHIEIDCHFIRDYIKSGSITTAHIPSKLQLADPFTKALGSHQFSFLVGKLGIRDLHAPT</sequence>
<evidence type="ECO:0000313" key="4">
    <source>
        <dbReference type="EMBL" id="VFU23772.1"/>
    </source>
</evidence>
<dbReference type="PROSITE" id="PS50994">
    <property type="entry name" value="INTEGRASE"/>
    <property type="match status" value="1"/>
</dbReference>
<protein>
    <recommendedName>
        <fullName evidence="3">Integrase catalytic domain-containing protein</fullName>
    </recommendedName>
</protein>